<dbReference type="Proteomes" id="UP001148662">
    <property type="component" value="Unassembled WGS sequence"/>
</dbReference>
<keyword evidence="2" id="KW-1185">Reference proteome</keyword>
<evidence type="ECO:0000313" key="1">
    <source>
        <dbReference type="EMBL" id="KAJ3557877.1"/>
    </source>
</evidence>
<dbReference type="EMBL" id="JANHOG010000125">
    <property type="protein sequence ID" value="KAJ3557877.1"/>
    <property type="molecule type" value="Genomic_DNA"/>
</dbReference>
<comment type="caution">
    <text evidence="1">The sequence shown here is derived from an EMBL/GenBank/DDBJ whole genome shotgun (WGS) entry which is preliminary data.</text>
</comment>
<proteinExistence type="predicted"/>
<name>A0ACC1TBY1_9APHY</name>
<organism evidence="1 2">
    <name type="scientific">Phlebia brevispora</name>
    <dbReference type="NCBI Taxonomy" id="194682"/>
    <lineage>
        <taxon>Eukaryota</taxon>
        <taxon>Fungi</taxon>
        <taxon>Dikarya</taxon>
        <taxon>Basidiomycota</taxon>
        <taxon>Agaricomycotina</taxon>
        <taxon>Agaricomycetes</taxon>
        <taxon>Polyporales</taxon>
        <taxon>Meruliaceae</taxon>
        <taxon>Phlebia</taxon>
    </lineage>
</organism>
<protein>
    <submittedName>
        <fullName evidence="1">Uncharacterized protein</fullName>
    </submittedName>
</protein>
<evidence type="ECO:0000313" key="2">
    <source>
        <dbReference type="Proteomes" id="UP001148662"/>
    </source>
</evidence>
<accession>A0ACC1TBY1</accession>
<gene>
    <name evidence="1" type="ORF">NM688_g1234</name>
</gene>
<reference evidence="1" key="1">
    <citation type="submission" date="2022-07" db="EMBL/GenBank/DDBJ databases">
        <title>Genome Sequence of Phlebia brevispora.</title>
        <authorList>
            <person name="Buettner E."/>
        </authorList>
    </citation>
    <scope>NUCLEOTIDE SEQUENCE</scope>
    <source>
        <strain evidence="1">MPL23</strain>
    </source>
</reference>
<sequence length="1239" mass="141277">MWWNADCTRAHDTLHTAQRAIPQSHPQRQEELGILKNTLREVIKKAKCEYYERVIAETHSQRIWDLVEWTHPCKDQNYHMLTCPDGSAILDNAEMTEAFCQQFFTEKPRDINLKWVDDLSQQLKRSFPLIIEKEMIEQITKTSNHTAAVSDYITWHTWKHVAKTNPHALVKLKIFFNAMVHTDCHLSQFKRGLSLCLAKPGRDHMKAKGYRLIILLNTLSKWFEKIIARCLQFDGQKSEILHLSQFGGTIQHSTTDAGVQLIHNICRALFRVAPIDQILPANIQLQMFVDNGFFYAINCNLEVNCHFIACFYKNLVIHLWNFGIDIGADKNKLIHFQCRWTPWAAELPLELTVTLYDLQLQQSHIQVVPQPKVHYLRFYLDQSLTFKDHIKYFANKVMRTIDVLRSLGNSVKGLTPVDKQRLYLSNVIPLMTYRATLCPIHAVEMIAGLILVHYNVNKLMKHASLWTRTLPYSHPLRAHLPQLWNMNKLNITVTPIKYIDKYSRTSTEDFLPLHAENCPSDHFLENVDLMHLVFDVKPSCKKGTDKFDEWLRDTLMPTLQDALKDPTALNIFTDGSIKKKTERDGTKKCPSYVGIKQNKDVDTGTKNELKLLQPDLVSYSIARERATIAMLANCTIRRFIILPSSMSPSSTLVMLLLALSVSAFTSMEILNVLVEPFLHANPLAFTFELSELDAATIENSNASLQHVYLRQHFGPLMDQIDEVDDREVDENFEIFLCDHAPHGIHAGPAALIYMWLIPYNCIAESILRMIACNAHVHSRFPSLAVHLSSVASPLLPDLPLELPPPSPEPPPVNEREYWIFDGFSPTPKVTPPPEPLRLHLFEDGSGYVYGGPLPSPEGTPVSYDGDPLNIGVIDHIPTVATELHFTADLVEQLQLLMLDAPRPLLLPRPLPNWDLDDFDEWDPRDLDFPSTSRAVALLLPFAPGNTYYCLSGWLSRTGTGSDFHTNGVYCCYKFSNWSLWRSSHRSYLWCFFSHTPCIPTIIHVDRGLAPAVPPAHRIRNYIEWAIRVEAELIRKKLWYNVVYIEGEPAEGLTIEERDTWWKAKLAKRSKEKMSRDPMESLGGFEEGSRCSGLGHHSWRLRRHWWRMVKGEKESMSAWIGRVKGAVHQLVEIGVQVSDEDRILVLTNGLSSSYDSFVISLDATPVHELTLEVVINRLLNEEVRRENRSEQDVEDRARLETAVMLARGSSGSGIAVKAGARTCWSCGEVGHGQGEMSSPG</sequence>